<evidence type="ECO:0000256" key="4">
    <source>
        <dbReference type="ARBA" id="ARBA00022679"/>
    </source>
</evidence>
<evidence type="ECO:0000259" key="23">
    <source>
        <dbReference type="PROSITE" id="PS50011"/>
    </source>
</evidence>
<keyword evidence="10 18" id="KW-0067">ATP-binding</keyword>
<dbReference type="InterPro" id="IPR024171">
    <property type="entry name" value="SRK-like_kinase"/>
</dbReference>
<feature type="disulfide bond" evidence="19">
    <location>
        <begin position="292"/>
        <end position="309"/>
    </location>
</feature>
<dbReference type="GO" id="GO:0106310">
    <property type="term" value="F:protein serine kinase activity"/>
    <property type="evidence" value="ECO:0007669"/>
    <property type="project" value="RHEA"/>
</dbReference>
<keyword evidence="4 18" id="KW-0808">Transferase</keyword>
<dbReference type="FunFam" id="1.10.510.10:FF:000237">
    <property type="entry name" value="G-type lectin S-receptor-like serine/threonine-protein kinase"/>
    <property type="match status" value="1"/>
</dbReference>
<dbReference type="PROSITE" id="PS00107">
    <property type="entry name" value="PROTEIN_KINASE_ATP"/>
    <property type="match status" value="1"/>
</dbReference>
<dbReference type="SUPFAM" id="SSF51110">
    <property type="entry name" value="alpha-D-mannose-specific plant lectins"/>
    <property type="match status" value="1"/>
</dbReference>
<dbReference type="InterPro" id="IPR000742">
    <property type="entry name" value="EGF"/>
</dbReference>
<evidence type="ECO:0000256" key="16">
    <source>
        <dbReference type="ARBA" id="ARBA00047899"/>
    </source>
</evidence>
<dbReference type="PANTHER" id="PTHR47976:SF62">
    <property type="entry name" value="RECEPTOR-LIKE SERINE_THREONINE-PROTEIN KINASE"/>
    <property type="match status" value="1"/>
</dbReference>
<evidence type="ECO:0000256" key="3">
    <source>
        <dbReference type="ARBA" id="ARBA00022536"/>
    </source>
</evidence>
<sequence>MAFLLWLILLVAYFHGSPAQNTTRTILSGTRLMANSQNTSSWPSPLGDFAFGFYNLSEDRFLVGIWFDKIPEKTLAWSFNRNQPVGLGSYVELTVAGRLLLNDSQGSETYIYNGSLYATSANMKDDGNFVLRNSDGSIIWQSFDSPTDTLLPGQSLATNQTLISNANGTIDFSKGRFNLEMQFDGNLLLNAYRYKDPAYWNTGSFGDNGYLHFNATNMLMFVYNTTTPNQNNLTADKLPTPLNDYYHRATLNDVGNFQQFYYKKANGTQVGQSSWSLAWQAIKEPCIVNGICEEYGYCTSLGDNQKPSCRCPQNFTLLDPNNPFKGCYPDFAPQRCGKDSSMRNFTVQVIEGVDYYNSNFADLAELKHSDRESCRKAVMDDCSCMAAVFQVPERTCLKKRMPLLNGRSGTPAVDRIAFIKVATTSDTALPSPDRKKDLRSRDLVAGLIITGSVLILIFAAGAIYCHLASRPCGLIKPSSISSGIEINLRAFKFSELQEATGGFSRRLGRGAFGTVYSGTLLSEDGQIGIAVKKLEKVMEHGEKEFLTELRVIGRTHHKNLVRLLGYCNEDSHRLLVYELMKKGSLSSYLFGDGEKPNWRHRVEIAMGIARGLLYLHEECETQIIHCDIKPQNVLIDDHYNAKIADFGLAKLLMKDQTRTSTNARGTVGYMAPEWLKNAPITAKVDIYSFGVMLLEIICCRRHIELDQIVVEVEDENLYITDWIGSCIKDGELRKVVEEDEEALSDFTRFERLAMVGIWCVSPNATVRPSMTKVMQMMEGTIEVGVPPLISG</sequence>
<evidence type="ECO:0000256" key="17">
    <source>
        <dbReference type="ARBA" id="ARBA00048679"/>
    </source>
</evidence>
<dbReference type="PROSITE" id="PS50927">
    <property type="entry name" value="BULB_LECTIN"/>
    <property type="match status" value="1"/>
</dbReference>
<keyword evidence="7 26" id="KW-0430">Lectin</keyword>
<reference evidence="26 27" key="1">
    <citation type="journal article" date="2019" name="Nat. Plants">
        <title>Stout camphor tree genome fills gaps in understanding of flowering plant genome evolution.</title>
        <authorList>
            <person name="Chaw S.M."/>
            <person name="Liu Y.C."/>
            <person name="Wu Y.W."/>
            <person name="Wang H.Y."/>
            <person name="Lin C.I."/>
            <person name="Wu C.S."/>
            <person name="Ke H.M."/>
            <person name="Chang L.Y."/>
            <person name="Hsu C.Y."/>
            <person name="Yang H.T."/>
            <person name="Sudianto E."/>
            <person name="Hsu M.H."/>
            <person name="Wu K.P."/>
            <person name="Wang L.N."/>
            <person name="Leebens-Mack J.H."/>
            <person name="Tsai I.J."/>
        </authorList>
    </citation>
    <scope>NUCLEOTIDE SEQUENCE [LARGE SCALE GENOMIC DNA]</scope>
    <source>
        <strain evidence="27">cv. Chaw 1501</strain>
        <tissue evidence="26">Young leaves</tissue>
    </source>
</reference>
<evidence type="ECO:0000256" key="2">
    <source>
        <dbReference type="ARBA" id="ARBA00022527"/>
    </source>
</evidence>
<accession>A0A443NGV5</accession>
<evidence type="ECO:0000256" key="7">
    <source>
        <dbReference type="ARBA" id="ARBA00022734"/>
    </source>
</evidence>
<dbReference type="CDD" id="cd01098">
    <property type="entry name" value="PAN_AP_plant"/>
    <property type="match status" value="1"/>
</dbReference>
<comment type="caution">
    <text evidence="26">The sequence shown here is derived from an EMBL/GenBank/DDBJ whole genome shotgun (WGS) entry which is preliminary data.</text>
</comment>
<evidence type="ECO:0000256" key="22">
    <source>
        <dbReference type="SAM" id="SignalP"/>
    </source>
</evidence>
<evidence type="ECO:0000256" key="10">
    <source>
        <dbReference type="ARBA" id="ARBA00022840"/>
    </source>
</evidence>
<dbReference type="EMBL" id="QPKB01000002">
    <property type="protein sequence ID" value="RWR77719.1"/>
    <property type="molecule type" value="Genomic_DNA"/>
</dbReference>
<dbReference type="SMART" id="SM00220">
    <property type="entry name" value="S_TKc"/>
    <property type="match status" value="1"/>
</dbReference>
<dbReference type="SUPFAM" id="SSF56112">
    <property type="entry name" value="Protein kinase-like (PK-like)"/>
    <property type="match status" value="1"/>
</dbReference>
<evidence type="ECO:0000313" key="26">
    <source>
        <dbReference type="EMBL" id="RWR77719.1"/>
    </source>
</evidence>
<keyword evidence="12 21" id="KW-0472">Membrane</keyword>
<keyword evidence="15" id="KW-0325">Glycoprotein</keyword>
<dbReference type="PROSITE" id="PS50026">
    <property type="entry name" value="EGF_3"/>
    <property type="match status" value="1"/>
</dbReference>
<comment type="catalytic activity">
    <reaction evidence="17 18">
        <text>L-seryl-[protein] + ATP = O-phospho-L-seryl-[protein] + ADP + H(+)</text>
        <dbReference type="Rhea" id="RHEA:17989"/>
        <dbReference type="Rhea" id="RHEA-COMP:9863"/>
        <dbReference type="Rhea" id="RHEA-COMP:11604"/>
        <dbReference type="ChEBI" id="CHEBI:15378"/>
        <dbReference type="ChEBI" id="CHEBI:29999"/>
        <dbReference type="ChEBI" id="CHEBI:30616"/>
        <dbReference type="ChEBI" id="CHEBI:83421"/>
        <dbReference type="ChEBI" id="CHEBI:456216"/>
        <dbReference type="EC" id="2.7.11.1"/>
    </reaction>
</comment>
<comment type="catalytic activity">
    <reaction evidence="16 18">
        <text>L-threonyl-[protein] + ATP = O-phospho-L-threonyl-[protein] + ADP + H(+)</text>
        <dbReference type="Rhea" id="RHEA:46608"/>
        <dbReference type="Rhea" id="RHEA-COMP:11060"/>
        <dbReference type="Rhea" id="RHEA-COMP:11605"/>
        <dbReference type="ChEBI" id="CHEBI:15378"/>
        <dbReference type="ChEBI" id="CHEBI:30013"/>
        <dbReference type="ChEBI" id="CHEBI:30616"/>
        <dbReference type="ChEBI" id="CHEBI:61977"/>
        <dbReference type="ChEBI" id="CHEBI:456216"/>
        <dbReference type="EC" id="2.7.11.1"/>
    </reaction>
</comment>
<feature type="chain" id="PRO_5019358039" description="Receptor-like serine/threonine-protein kinase" evidence="22">
    <location>
        <begin position="20"/>
        <end position="791"/>
    </location>
</feature>
<dbReference type="Pfam" id="PF07714">
    <property type="entry name" value="PK_Tyr_Ser-Thr"/>
    <property type="match status" value="1"/>
</dbReference>
<dbReference type="SMART" id="SM00108">
    <property type="entry name" value="B_lectin"/>
    <property type="match status" value="1"/>
</dbReference>
<dbReference type="InterPro" id="IPR000719">
    <property type="entry name" value="Prot_kinase_dom"/>
</dbReference>
<evidence type="ECO:0000256" key="14">
    <source>
        <dbReference type="ARBA" id="ARBA00023170"/>
    </source>
</evidence>
<dbReference type="GO" id="GO:0048544">
    <property type="term" value="P:recognition of pollen"/>
    <property type="evidence" value="ECO:0007669"/>
    <property type="project" value="InterPro"/>
</dbReference>
<dbReference type="InterPro" id="IPR008271">
    <property type="entry name" value="Ser/Thr_kinase_AS"/>
</dbReference>
<evidence type="ECO:0000256" key="20">
    <source>
        <dbReference type="PROSITE-ProRule" id="PRU10141"/>
    </source>
</evidence>
<dbReference type="CDD" id="cd14066">
    <property type="entry name" value="STKc_IRAK"/>
    <property type="match status" value="1"/>
</dbReference>
<dbReference type="InterPro" id="IPR001480">
    <property type="entry name" value="Bulb-type_lectin_dom"/>
</dbReference>
<evidence type="ECO:0000256" key="1">
    <source>
        <dbReference type="ARBA" id="ARBA00004479"/>
    </source>
</evidence>
<evidence type="ECO:0000259" key="24">
    <source>
        <dbReference type="PROSITE" id="PS50026"/>
    </source>
</evidence>
<comment type="similarity">
    <text evidence="18">Belongs to the protein kinase superfamily. Ser/Thr protein kinase family.</text>
</comment>
<dbReference type="GO" id="GO:0016020">
    <property type="term" value="C:membrane"/>
    <property type="evidence" value="ECO:0007669"/>
    <property type="project" value="UniProtKB-SubCell"/>
</dbReference>
<dbReference type="Gene3D" id="1.10.510.10">
    <property type="entry name" value="Transferase(Phosphotransferase) domain 1"/>
    <property type="match status" value="1"/>
</dbReference>
<keyword evidence="14 26" id="KW-0675">Receptor</keyword>
<dbReference type="PANTHER" id="PTHR47976">
    <property type="entry name" value="G-TYPE LECTIN S-RECEPTOR-LIKE SERINE/THREONINE-PROTEIN KINASE SD2-5"/>
    <property type="match status" value="1"/>
</dbReference>
<feature type="domain" description="EGF-like" evidence="24">
    <location>
        <begin position="282"/>
        <end position="321"/>
    </location>
</feature>
<dbReference type="PIRSF" id="PIRSF000641">
    <property type="entry name" value="SRK"/>
    <property type="match status" value="1"/>
</dbReference>
<feature type="signal peptide" evidence="22">
    <location>
        <begin position="1"/>
        <end position="19"/>
    </location>
</feature>
<dbReference type="STRING" id="337451.A0A443NGV5"/>
<evidence type="ECO:0000259" key="25">
    <source>
        <dbReference type="PROSITE" id="PS50927"/>
    </source>
</evidence>
<dbReference type="AlphaFoldDB" id="A0A443NGV5"/>
<evidence type="ECO:0000256" key="5">
    <source>
        <dbReference type="ARBA" id="ARBA00022692"/>
    </source>
</evidence>
<keyword evidence="11 21" id="KW-1133">Transmembrane helix</keyword>
<evidence type="ECO:0000256" key="13">
    <source>
        <dbReference type="ARBA" id="ARBA00023157"/>
    </source>
</evidence>
<dbReference type="Proteomes" id="UP000283530">
    <property type="component" value="Unassembled WGS sequence"/>
</dbReference>
<keyword evidence="6 22" id="KW-0732">Signal</keyword>
<comment type="caution">
    <text evidence="19">Lacks conserved residue(s) required for the propagation of feature annotation.</text>
</comment>
<dbReference type="FunFam" id="2.90.10.10:FF:000006">
    <property type="entry name" value="Serine/threonine-protein kinase"/>
    <property type="match status" value="1"/>
</dbReference>
<keyword evidence="3 19" id="KW-0245">EGF-like domain</keyword>
<dbReference type="GO" id="GO:0004674">
    <property type="term" value="F:protein serine/threonine kinase activity"/>
    <property type="evidence" value="ECO:0007669"/>
    <property type="project" value="UniProtKB-KW"/>
</dbReference>
<evidence type="ECO:0000256" key="11">
    <source>
        <dbReference type="ARBA" id="ARBA00022989"/>
    </source>
</evidence>
<evidence type="ECO:0000256" key="18">
    <source>
        <dbReference type="PIRNR" id="PIRNR000641"/>
    </source>
</evidence>
<proteinExistence type="inferred from homology"/>
<evidence type="ECO:0000256" key="12">
    <source>
        <dbReference type="ARBA" id="ARBA00023136"/>
    </source>
</evidence>
<keyword evidence="2 18" id="KW-0723">Serine/threonine-protein kinase</keyword>
<dbReference type="GO" id="GO:0030246">
    <property type="term" value="F:carbohydrate binding"/>
    <property type="evidence" value="ECO:0007669"/>
    <property type="project" value="UniProtKB-KW"/>
</dbReference>
<name>A0A443NGV5_9MAGN</name>
<evidence type="ECO:0000256" key="9">
    <source>
        <dbReference type="ARBA" id="ARBA00022777"/>
    </source>
</evidence>
<dbReference type="InterPro" id="IPR000858">
    <property type="entry name" value="S_locus_glycoprot_dom"/>
</dbReference>
<dbReference type="Pfam" id="PF00954">
    <property type="entry name" value="S_locus_glycop"/>
    <property type="match status" value="1"/>
</dbReference>
<keyword evidence="8 18" id="KW-0547">Nucleotide-binding</keyword>
<dbReference type="Pfam" id="PF01453">
    <property type="entry name" value="B_lectin"/>
    <property type="match status" value="1"/>
</dbReference>
<dbReference type="GO" id="GO:0005524">
    <property type="term" value="F:ATP binding"/>
    <property type="evidence" value="ECO:0007669"/>
    <property type="project" value="UniProtKB-UniRule"/>
</dbReference>
<dbReference type="CDD" id="cd00028">
    <property type="entry name" value="B_lectin"/>
    <property type="match status" value="1"/>
</dbReference>
<evidence type="ECO:0000256" key="8">
    <source>
        <dbReference type="ARBA" id="ARBA00022741"/>
    </source>
</evidence>
<keyword evidence="9 18" id="KW-0418">Kinase</keyword>
<dbReference type="InterPro" id="IPR011009">
    <property type="entry name" value="Kinase-like_dom_sf"/>
</dbReference>
<keyword evidence="27" id="KW-1185">Reference proteome</keyword>
<dbReference type="PROSITE" id="PS50011">
    <property type="entry name" value="PROTEIN_KINASE_DOM"/>
    <property type="match status" value="1"/>
</dbReference>
<dbReference type="EC" id="2.7.11.1" evidence="18"/>
<protein>
    <recommendedName>
        <fullName evidence="18">Receptor-like serine/threonine-protein kinase</fullName>
        <ecNumber evidence="18">2.7.11.1</ecNumber>
    </recommendedName>
</protein>
<dbReference type="InterPro" id="IPR001245">
    <property type="entry name" value="Ser-Thr/Tyr_kinase_cat_dom"/>
</dbReference>
<evidence type="ECO:0000256" key="6">
    <source>
        <dbReference type="ARBA" id="ARBA00022729"/>
    </source>
</evidence>
<feature type="domain" description="Protein kinase" evidence="23">
    <location>
        <begin position="501"/>
        <end position="781"/>
    </location>
</feature>
<evidence type="ECO:0000313" key="27">
    <source>
        <dbReference type="Proteomes" id="UP000283530"/>
    </source>
</evidence>
<feature type="domain" description="Bulb-type lectin" evidence="25">
    <location>
        <begin position="23"/>
        <end position="144"/>
    </location>
</feature>
<dbReference type="FunFam" id="3.30.200.20:FF:000059">
    <property type="entry name" value="S-receptor-like serine/threonine-protein kinase"/>
    <property type="match status" value="1"/>
</dbReference>
<dbReference type="InterPro" id="IPR051343">
    <property type="entry name" value="G-type_lectin_kinases/EP1-like"/>
</dbReference>
<gene>
    <name evidence="26" type="ORF">CKAN_00622000</name>
</gene>
<dbReference type="PROSITE" id="PS00108">
    <property type="entry name" value="PROTEIN_KINASE_ST"/>
    <property type="match status" value="1"/>
</dbReference>
<dbReference type="InterPro" id="IPR017441">
    <property type="entry name" value="Protein_kinase_ATP_BS"/>
</dbReference>
<comment type="subcellular location">
    <subcellularLocation>
        <location evidence="1">Membrane</location>
        <topology evidence="1">Single-pass type I membrane protein</topology>
    </subcellularLocation>
</comment>
<dbReference type="Gene3D" id="2.90.10.10">
    <property type="entry name" value="Bulb-type lectin domain"/>
    <property type="match status" value="1"/>
</dbReference>
<keyword evidence="5 21" id="KW-0812">Transmembrane</keyword>
<feature type="binding site" evidence="20">
    <location>
        <position position="533"/>
    </location>
    <ligand>
        <name>ATP</name>
        <dbReference type="ChEBI" id="CHEBI:30616"/>
    </ligand>
</feature>
<feature type="transmembrane region" description="Helical" evidence="21">
    <location>
        <begin position="443"/>
        <end position="467"/>
    </location>
</feature>
<dbReference type="Gene3D" id="3.30.200.20">
    <property type="entry name" value="Phosphorylase Kinase, domain 1"/>
    <property type="match status" value="1"/>
</dbReference>
<keyword evidence="13 19" id="KW-1015">Disulfide bond</keyword>
<organism evidence="26 27">
    <name type="scientific">Cinnamomum micranthum f. kanehirae</name>
    <dbReference type="NCBI Taxonomy" id="337451"/>
    <lineage>
        <taxon>Eukaryota</taxon>
        <taxon>Viridiplantae</taxon>
        <taxon>Streptophyta</taxon>
        <taxon>Embryophyta</taxon>
        <taxon>Tracheophyta</taxon>
        <taxon>Spermatophyta</taxon>
        <taxon>Magnoliopsida</taxon>
        <taxon>Magnoliidae</taxon>
        <taxon>Laurales</taxon>
        <taxon>Lauraceae</taxon>
        <taxon>Cinnamomum</taxon>
    </lineage>
</organism>
<dbReference type="OrthoDB" id="5857966at2759"/>
<dbReference type="Gene3D" id="2.90.10.30">
    <property type="match status" value="1"/>
</dbReference>
<dbReference type="InterPro" id="IPR036426">
    <property type="entry name" value="Bulb-type_lectin_dom_sf"/>
</dbReference>
<evidence type="ECO:0000256" key="21">
    <source>
        <dbReference type="SAM" id="Phobius"/>
    </source>
</evidence>
<evidence type="ECO:0000256" key="15">
    <source>
        <dbReference type="ARBA" id="ARBA00023180"/>
    </source>
</evidence>
<evidence type="ECO:0000256" key="19">
    <source>
        <dbReference type="PROSITE-ProRule" id="PRU00076"/>
    </source>
</evidence>